<evidence type="ECO:0000256" key="4">
    <source>
        <dbReference type="ARBA" id="ARBA00023136"/>
    </source>
</evidence>
<keyword evidence="4 6" id="KW-0472">Membrane</keyword>
<evidence type="ECO:0000256" key="6">
    <source>
        <dbReference type="SAM" id="Phobius"/>
    </source>
</evidence>
<dbReference type="InterPro" id="IPR011990">
    <property type="entry name" value="TPR-like_helical_dom_sf"/>
</dbReference>
<protein>
    <submittedName>
        <fullName evidence="8">Heme biosynthesis protein HemY</fullName>
    </submittedName>
</protein>
<organism evidence="8 9">
    <name type="scientific">Microvirga thermotolerans</name>
    <dbReference type="NCBI Taxonomy" id="2651334"/>
    <lineage>
        <taxon>Bacteria</taxon>
        <taxon>Pseudomonadati</taxon>
        <taxon>Pseudomonadota</taxon>
        <taxon>Alphaproteobacteria</taxon>
        <taxon>Hyphomicrobiales</taxon>
        <taxon>Methylobacteriaceae</taxon>
        <taxon>Microvirga</taxon>
    </lineage>
</organism>
<accession>A0A5P9JQS7</accession>
<feature type="compositionally biased region" description="Basic and acidic residues" evidence="5">
    <location>
        <begin position="494"/>
        <end position="512"/>
    </location>
</feature>
<evidence type="ECO:0000313" key="9">
    <source>
        <dbReference type="Proteomes" id="UP000325614"/>
    </source>
</evidence>
<evidence type="ECO:0000256" key="1">
    <source>
        <dbReference type="ARBA" id="ARBA00004370"/>
    </source>
</evidence>
<evidence type="ECO:0000256" key="3">
    <source>
        <dbReference type="ARBA" id="ARBA00022989"/>
    </source>
</evidence>
<proteinExistence type="predicted"/>
<dbReference type="GO" id="GO:0016020">
    <property type="term" value="C:membrane"/>
    <property type="evidence" value="ECO:0007669"/>
    <property type="project" value="UniProtKB-SubCell"/>
</dbReference>
<name>A0A5P9JQS7_9HYPH</name>
<keyword evidence="2 6" id="KW-0812">Transmembrane</keyword>
<keyword evidence="3 6" id="KW-1133">Transmembrane helix</keyword>
<dbReference type="AlphaFoldDB" id="A0A5P9JQS7"/>
<feature type="transmembrane region" description="Helical" evidence="6">
    <location>
        <begin position="45"/>
        <end position="68"/>
    </location>
</feature>
<keyword evidence="9" id="KW-1185">Reference proteome</keyword>
<dbReference type="Gene3D" id="1.25.40.10">
    <property type="entry name" value="Tetratricopeptide repeat domain"/>
    <property type="match status" value="2"/>
</dbReference>
<evidence type="ECO:0000259" key="7">
    <source>
        <dbReference type="Pfam" id="PF07219"/>
    </source>
</evidence>
<dbReference type="RefSeq" id="WP_152584762.1">
    <property type="nucleotide sequence ID" value="NZ_CP045423.1"/>
</dbReference>
<dbReference type="Proteomes" id="UP000325614">
    <property type="component" value="Chromosome"/>
</dbReference>
<dbReference type="InterPro" id="IPR016982">
    <property type="entry name" value="Mms48"/>
</dbReference>
<dbReference type="PIRSF" id="PIRSF031802">
    <property type="entry name" value="UCP031802"/>
    <property type="match status" value="1"/>
</dbReference>
<gene>
    <name evidence="8" type="ORF">GDR74_02160</name>
</gene>
<comment type="subcellular location">
    <subcellularLocation>
        <location evidence="1">Membrane</location>
    </subcellularLocation>
</comment>
<evidence type="ECO:0000256" key="5">
    <source>
        <dbReference type="SAM" id="MobiDB-lite"/>
    </source>
</evidence>
<feature type="compositionally biased region" description="Low complexity" evidence="5">
    <location>
        <begin position="454"/>
        <end position="469"/>
    </location>
</feature>
<evidence type="ECO:0000313" key="8">
    <source>
        <dbReference type="EMBL" id="QFU15112.1"/>
    </source>
</evidence>
<feature type="compositionally biased region" description="Pro residues" evidence="5">
    <location>
        <begin position="513"/>
        <end position="525"/>
    </location>
</feature>
<evidence type="ECO:0000256" key="2">
    <source>
        <dbReference type="ARBA" id="ARBA00022692"/>
    </source>
</evidence>
<dbReference type="InterPro" id="IPR010817">
    <property type="entry name" value="HemY_N"/>
</dbReference>
<feature type="compositionally biased region" description="Low complexity" evidence="5">
    <location>
        <begin position="476"/>
        <end position="493"/>
    </location>
</feature>
<feature type="region of interest" description="Disordered" evidence="5">
    <location>
        <begin position="440"/>
        <end position="543"/>
    </location>
</feature>
<feature type="domain" description="HemY N-terminal" evidence="7">
    <location>
        <begin position="26"/>
        <end position="132"/>
    </location>
</feature>
<sequence length="543" mass="57738">MWRALVFIGLLCVAAFGAVWLADRPGTVLVTFGGYELQTSVAVAAVALVGIGLALAVLWAAVTALLRLPSRLTFASRARRRARGYQAVSRGMVAVGAGDPIAARRYAGEAERLLGREPLTLLLKAQAAQVSGNRAAAEAAFTQMMEEDETRVLGLRGLFVEARRRGDIPAAREYAAEAVRIAPAATWASDAILEARCAERDWRGALEAVERRASLGLVDKATARRHRAVLLAADALDRAEHDREGALRSAQDALRLAPTLIPAAALAGKLLSDRGDLRRAAKVVEAAWRSQPHPDLAEVYLNLRPGDSALDRLRRAETLLKLSQGAAEGRLAVARAALEAREFARARTALEPLLAERPTMRVCLLMSDLEQAEHGSTGRGREWLARATRAPRDPAWIADGIVADRWAPISPVTGRLDAFVWEAPPDVLVAPEIALSDDVTADLDDTPKPLPASTEAPSGALAEAAAAGEEPPPVPAEAAATGPATVGPAAVKPEPAKAEPPKAEPPKPEPPKPEPVVFPATPPDVPRPREEAGPARRSMFSIR</sequence>
<dbReference type="SUPFAM" id="SSF48452">
    <property type="entry name" value="TPR-like"/>
    <property type="match status" value="2"/>
</dbReference>
<dbReference type="EMBL" id="CP045423">
    <property type="protein sequence ID" value="QFU15112.1"/>
    <property type="molecule type" value="Genomic_DNA"/>
</dbReference>
<reference evidence="8 9" key="1">
    <citation type="submission" date="2019-10" db="EMBL/GenBank/DDBJ databases">
        <title>Isolation, Identification of Microvirga thermotolerans HR1, a novel thermophilic bacterium and Comparative Genomics of the genus Microvirga.</title>
        <authorList>
            <person name="Li J."/>
            <person name="Zhang W."/>
            <person name="Lin M."/>
            <person name="Wang J."/>
        </authorList>
    </citation>
    <scope>NUCLEOTIDE SEQUENCE [LARGE SCALE GENOMIC DNA]</scope>
    <source>
        <strain evidence="8 9">HR1</strain>
    </source>
</reference>
<dbReference type="KEGG" id="mico:GDR74_02160"/>
<dbReference type="Pfam" id="PF07219">
    <property type="entry name" value="HemY_N"/>
    <property type="match status" value="1"/>
</dbReference>